<reference evidence="1 2" key="1">
    <citation type="submission" date="2019-12" db="EMBL/GenBank/DDBJ databases">
        <title>Spirosoma sp. HMF4905 genome sequencing and assembly.</title>
        <authorList>
            <person name="Kang H."/>
            <person name="Cha I."/>
            <person name="Kim H."/>
            <person name="Joh K."/>
        </authorList>
    </citation>
    <scope>NUCLEOTIDE SEQUENCE [LARGE SCALE GENOMIC DNA]</scope>
    <source>
        <strain evidence="1 2">HMF4905</strain>
    </source>
</reference>
<name>A0A7K1S959_9BACT</name>
<comment type="caution">
    <text evidence="1">The sequence shown here is derived from an EMBL/GenBank/DDBJ whole genome shotgun (WGS) entry which is preliminary data.</text>
</comment>
<evidence type="ECO:0000313" key="1">
    <source>
        <dbReference type="EMBL" id="MVM30198.1"/>
    </source>
</evidence>
<dbReference type="Proteomes" id="UP000436006">
    <property type="component" value="Unassembled WGS sequence"/>
</dbReference>
<dbReference type="AlphaFoldDB" id="A0A7K1S959"/>
<dbReference type="RefSeq" id="WP_157584447.1">
    <property type="nucleotide sequence ID" value="NZ_WPIN01000003.1"/>
</dbReference>
<dbReference type="EMBL" id="WPIN01000003">
    <property type="protein sequence ID" value="MVM30198.1"/>
    <property type="molecule type" value="Genomic_DNA"/>
</dbReference>
<evidence type="ECO:0000313" key="2">
    <source>
        <dbReference type="Proteomes" id="UP000436006"/>
    </source>
</evidence>
<organism evidence="1 2">
    <name type="scientific">Spirosoma arboris</name>
    <dbReference type="NCBI Taxonomy" id="2682092"/>
    <lineage>
        <taxon>Bacteria</taxon>
        <taxon>Pseudomonadati</taxon>
        <taxon>Bacteroidota</taxon>
        <taxon>Cytophagia</taxon>
        <taxon>Cytophagales</taxon>
        <taxon>Cytophagaceae</taxon>
        <taxon>Spirosoma</taxon>
    </lineage>
</organism>
<protein>
    <submittedName>
        <fullName evidence="1">Uncharacterized protein</fullName>
    </submittedName>
</protein>
<proteinExistence type="predicted"/>
<keyword evidence="2" id="KW-1185">Reference proteome</keyword>
<sequence>MPNIRMIPECYADTALVKVIVNDQKPVDHVFGIPNVAKEMALGLVNHPEFILIGFVDNDKRTPTYFDDFDTITVENKVIFKKKQLVEHYLLVIDKAIETFLIWNAQQVAIDLAEYGFTSNLKRLCQLMKRTTIGSDPNYLRLLTDLHTRQAPGFQTLERILNDFITT</sequence>
<accession>A0A7K1S959</accession>
<gene>
    <name evidence="1" type="ORF">GO755_09145</name>
</gene>